<dbReference type="Proteomes" id="UP000587524">
    <property type="component" value="Unassembled WGS sequence"/>
</dbReference>
<name>A0ABR6C679_9HYPH</name>
<gene>
    <name evidence="2" type="ORF">HNQ97_002408</name>
</gene>
<dbReference type="RefSeq" id="WP_246340675.1">
    <property type="nucleotide sequence ID" value="NZ_JACJHY010000009.1"/>
</dbReference>
<protein>
    <recommendedName>
        <fullName evidence="1">DUF5623 domain-containing protein</fullName>
    </recommendedName>
</protein>
<dbReference type="Pfam" id="PF18536">
    <property type="entry name" value="DUF5623"/>
    <property type="match status" value="1"/>
</dbReference>
<accession>A0ABR6C679</accession>
<proteinExistence type="predicted"/>
<sequence length="437" mass="48304">MSFTTIRPSSIEGIKRLAKVISKRDDIRHSEALDQASQVSGFANYQHARRSIGDRAAEGEADQTFVYVSCHWRDAKTHVSGQETIRVSLSKSLDELIKPIQYRYARNLGRYRRVASDHVVDEFRPDGASGALARVCAAARTLQFMDITGLRPSKALVAPRGGYRNRLPGNDHGSSWYDPIAKQHVAADEPYLGRALSMAGERQAWAHENNWSLVKPKWKGMYLPEGGCELFLMADNTSGYSLDPIVAALSKAPAPAEPEYCDRVAVEATGFFLSPGEKRDAAQKAAKPATRKVTGVSRGPTNSIEFQLLLGGRRRRPKAIMPVEDHAQVGRLLKEALAAIGRRAVAYKRVNAVRSELDDWVQCEHDRKAMSDEVFFGLYYRDLGGPGHRTVADESGGQESLRQAKAILASRYPDCAPLRALFKKIDFAIAALKPKAQ</sequence>
<dbReference type="EMBL" id="JACJHZ010000009">
    <property type="protein sequence ID" value="MBA9020411.1"/>
    <property type="molecule type" value="Genomic_DNA"/>
</dbReference>
<dbReference type="Gene3D" id="1.20.1260.40">
    <property type="match status" value="1"/>
</dbReference>
<keyword evidence="3" id="KW-1185">Reference proteome</keyword>
<feature type="domain" description="DUF5623" evidence="1">
    <location>
        <begin position="314"/>
        <end position="428"/>
    </location>
</feature>
<evidence type="ECO:0000259" key="1">
    <source>
        <dbReference type="Pfam" id="PF18536"/>
    </source>
</evidence>
<comment type="caution">
    <text evidence="2">The sequence shown here is derived from an EMBL/GenBank/DDBJ whole genome shotgun (WGS) entry which is preliminary data.</text>
</comment>
<dbReference type="InterPro" id="IPR040531">
    <property type="entry name" value="DUF5623"/>
</dbReference>
<evidence type="ECO:0000313" key="2">
    <source>
        <dbReference type="EMBL" id="MBA9020411.1"/>
    </source>
</evidence>
<reference evidence="2 3" key="1">
    <citation type="submission" date="2020-08" db="EMBL/GenBank/DDBJ databases">
        <title>Genomic Encyclopedia of Type Strains, Phase IV (KMG-IV): sequencing the most valuable type-strain genomes for metagenomic binning, comparative biology and taxonomic classification.</title>
        <authorList>
            <person name="Goeker M."/>
        </authorList>
    </citation>
    <scope>NUCLEOTIDE SEQUENCE [LARGE SCALE GENOMIC DNA]</scope>
    <source>
        <strain evidence="2 3">DSM 17455</strain>
    </source>
</reference>
<organism evidence="2 3">
    <name type="scientific">Aminobacter ciceronei</name>
    <dbReference type="NCBI Taxonomy" id="150723"/>
    <lineage>
        <taxon>Bacteria</taxon>
        <taxon>Pseudomonadati</taxon>
        <taxon>Pseudomonadota</taxon>
        <taxon>Alphaproteobacteria</taxon>
        <taxon>Hyphomicrobiales</taxon>
        <taxon>Phyllobacteriaceae</taxon>
        <taxon>Aminobacter</taxon>
    </lineage>
</organism>
<evidence type="ECO:0000313" key="3">
    <source>
        <dbReference type="Proteomes" id="UP000587524"/>
    </source>
</evidence>